<dbReference type="PROSITE" id="PS50987">
    <property type="entry name" value="HTH_ARSR_2"/>
    <property type="match status" value="1"/>
</dbReference>
<dbReference type="GeneID" id="56480134"/>
<dbReference type="CDD" id="cd00090">
    <property type="entry name" value="HTH_ARSR"/>
    <property type="match status" value="1"/>
</dbReference>
<dbReference type="GO" id="GO:0003700">
    <property type="term" value="F:DNA-binding transcription factor activity"/>
    <property type="evidence" value="ECO:0007669"/>
    <property type="project" value="InterPro"/>
</dbReference>
<dbReference type="AlphaFoldDB" id="A0A0C6P7D3"/>
<dbReference type="PANTHER" id="PTHR43132">
    <property type="entry name" value="ARSENICAL RESISTANCE OPERON REPRESSOR ARSR-RELATED"/>
    <property type="match status" value="1"/>
</dbReference>
<feature type="domain" description="HTH arsR-type" evidence="4">
    <location>
        <begin position="1"/>
        <end position="95"/>
    </location>
</feature>
<keyword evidence="1" id="KW-0805">Transcription regulation</keyword>
<dbReference type="KEGG" id="bbh:BN112_2264"/>
<dbReference type="PANTHER" id="PTHR43132:SF2">
    <property type="entry name" value="ARSENICAL RESISTANCE OPERON REPRESSOR ARSR-RELATED"/>
    <property type="match status" value="1"/>
</dbReference>
<proteinExistence type="predicted"/>
<dbReference type="Pfam" id="PF12840">
    <property type="entry name" value="HTH_20"/>
    <property type="match status" value="1"/>
</dbReference>
<dbReference type="InterPro" id="IPR036388">
    <property type="entry name" value="WH-like_DNA-bd_sf"/>
</dbReference>
<organism evidence="5 6">
    <name type="scientific">Bordetella bronchiseptica 253</name>
    <dbReference type="NCBI Taxonomy" id="568707"/>
    <lineage>
        <taxon>Bacteria</taxon>
        <taxon>Pseudomonadati</taxon>
        <taxon>Pseudomonadota</taxon>
        <taxon>Betaproteobacteria</taxon>
        <taxon>Burkholderiales</taxon>
        <taxon>Alcaligenaceae</taxon>
        <taxon>Bordetella</taxon>
    </lineage>
</organism>
<dbReference type="InterPro" id="IPR011991">
    <property type="entry name" value="ArsR-like_HTH"/>
</dbReference>
<evidence type="ECO:0000256" key="2">
    <source>
        <dbReference type="ARBA" id="ARBA00023125"/>
    </source>
</evidence>
<dbReference type="PRINTS" id="PR00778">
    <property type="entry name" value="HTHARSR"/>
</dbReference>
<dbReference type="SMART" id="SM00418">
    <property type="entry name" value="HTH_ARSR"/>
    <property type="match status" value="1"/>
</dbReference>
<evidence type="ECO:0000313" key="6">
    <source>
        <dbReference type="Proteomes" id="UP000007564"/>
    </source>
</evidence>
<dbReference type="InterPro" id="IPR036390">
    <property type="entry name" value="WH_DNA-bd_sf"/>
</dbReference>
<dbReference type="EMBL" id="HE965806">
    <property type="protein sequence ID" value="CCJ54181.1"/>
    <property type="molecule type" value="Genomic_DNA"/>
</dbReference>
<dbReference type="InterPro" id="IPR051011">
    <property type="entry name" value="Metal_resp_trans_reg"/>
</dbReference>
<keyword evidence="3" id="KW-0804">Transcription</keyword>
<sequence>METNAAIKALVALGHASRLTAFRLLVQAGAEGVAAGQLAQAMGIAPSSLSFHLKELVQAGLLEARQDGRFVIYAARYDTMAGLIAYLTDNCCQGAPCDAAPCTREPRA</sequence>
<dbReference type="NCBIfam" id="NF033788">
    <property type="entry name" value="HTH_metalloreg"/>
    <property type="match status" value="1"/>
</dbReference>
<keyword evidence="2" id="KW-0238">DNA-binding</keyword>
<evidence type="ECO:0000313" key="5">
    <source>
        <dbReference type="EMBL" id="CCJ54181.1"/>
    </source>
</evidence>
<dbReference type="RefSeq" id="WP_003809062.1">
    <property type="nucleotide sequence ID" value="NC_019382.1"/>
</dbReference>
<evidence type="ECO:0000256" key="1">
    <source>
        <dbReference type="ARBA" id="ARBA00023015"/>
    </source>
</evidence>
<name>A0A0C6P7D3_BORBO</name>
<reference evidence="5 6" key="1">
    <citation type="journal article" date="2012" name="BMC Genomics">
        <title>Comparative genomics of the classical Bordetella subspecies: the evolution and exchange of virulence-associated diversity amongst closely related pathogens.</title>
        <authorList>
            <person name="Park J."/>
            <person name="Zhang Y."/>
            <person name="Buboltz A.M."/>
            <person name="Zhang X."/>
            <person name="Schuster S.C."/>
            <person name="Ahuja U."/>
            <person name="Liu M."/>
            <person name="Miller J.F."/>
            <person name="Sebaihia M."/>
            <person name="Bentley S.D."/>
            <person name="Parkhill J."/>
            <person name="Harvill E.T."/>
        </authorList>
    </citation>
    <scope>NUCLEOTIDE SEQUENCE [LARGE SCALE GENOMIC DNA]</scope>
    <source>
        <strain evidence="5 6">253</strain>
    </source>
</reference>
<accession>A0A0C6P7D3</accession>
<protein>
    <submittedName>
        <fullName evidence="5">Probable ArsR-family transcription regulator</fullName>
    </submittedName>
</protein>
<dbReference type="InterPro" id="IPR001845">
    <property type="entry name" value="HTH_ArsR_DNA-bd_dom"/>
</dbReference>
<dbReference type="Proteomes" id="UP000007564">
    <property type="component" value="Chromosome"/>
</dbReference>
<evidence type="ECO:0000259" key="4">
    <source>
        <dbReference type="PROSITE" id="PS50987"/>
    </source>
</evidence>
<gene>
    <name evidence="5" type="primary">arsR</name>
    <name evidence="5" type="ORF">BN112_2264</name>
</gene>
<dbReference type="HOGENOM" id="CLU_097806_2_2_4"/>
<dbReference type="SUPFAM" id="SSF46785">
    <property type="entry name" value="Winged helix' DNA-binding domain"/>
    <property type="match status" value="1"/>
</dbReference>
<dbReference type="Gene3D" id="1.10.10.10">
    <property type="entry name" value="Winged helix-like DNA-binding domain superfamily/Winged helix DNA-binding domain"/>
    <property type="match status" value="1"/>
</dbReference>
<dbReference type="GO" id="GO:0003677">
    <property type="term" value="F:DNA binding"/>
    <property type="evidence" value="ECO:0007669"/>
    <property type="project" value="UniProtKB-KW"/>
</dbReference>
<evidence type="ECO:0000256" key="3">
    <source>
        <dbReference type="ARBA" id="ARBA00023163"/>
    </source>
</evidence>
<dbReference type="OrthoDB" id="5297460at2"/>